<dbReference type="Proteomes" id="UP000283509">
    <property type="component" value="Unassembled WGS sequence"/>
</dbReference>
<reference evidence="1 2" key="1">
    <citation type="submission" date="2018-04" db="EMBL/GenBank/DDBJ databases">
        <authorList>
            <person name="Zhang X."/>
            <person name="Yuan J."/>
            <person name="Li F."/>
            <person name="Xiang J."/>
        </authorList>
    </citation>
    <scope>NUCLEOTIDE SEQUENCE [LARGE SCALE GENOMIC DNA]</scope>
    <source>
        <tissue evidence="1">Muscle</tissue>
    </source>
</reference>
<evidence type="ECO:0000313" key="1">
    <source>
        <dbReference type="EMBL" id="ROT81992.1"/>
    </source>
</evidence>
<accession>A0A423TZX5</accession>
<gene>
    <name evidence="1" type="ORF">C7M84_024846</name>
</gene>
<comment type="caution">
    <text evidence="1">The sequence shown here is derived from an EMBL/GenBank/DDBJ whole genome shotgun (WGS) entry which is preliminary data.</text>
</comment>
<protein>
    <submittedName>
        <fullName evidence="1">Uncharacterized protein</fullName>
    </submittedName>
</protein>
<dbReference type="EMBL" id="QCYY01000898">
    <property type="protein sequence ID" value="ROT81992.1"/>
    <property type="molecule type" value="Genomic_DNA"/>
</dbReference>
<evidence type="ECO:0000313" key="2">
    <source>
        <dbReference type="Proteomes" id="UP000283509"/>
    </source>
</evidence>
<sequence>MKVVAELVEHVGSGVAEQEAKNRPRCVLAMKVLAAVLIALLAFTQRVGGQFDGIIHNIAKSTLCENQYNGCEDSFERRTHAAAEVRDDDVHATGPAGKRRLKLCF</sequence>
<organism evidence="1 2">
    <name type="scientific">Penaeus vannamei</name>
    <name type="common">Whiteleg shrimp</name>
    <name type="synonym">Litopenaeus vannamei</name>
    <dbReference type="NCBI Taxonomy" id="6689"/>
    <lineage>
        <taxon>Eukaryota</taxon>
        <taxon>Metazoa</taxon>
        <taxon>Ecdysozoa</taxon>
        <taxon>Arthropoda</taxon>
        <taxon>Crustacea</taxon>
        <taxon>Multicrustacea</taxon>
        <taxon>Malacostraca</taxon>
        <taxon>Eumalacostraca</taxon>
        <taxon>Eucarida</taxon>
        <taxon>Decapoda</taxon>
        <taxon>Dendrobranchiata</taxon>
        <taxon>Penaeoidea</taxon>
        <taxon>Penaeidae</taxon>
        <taxon>Penaeus</taxon>
    </lineage>
</organism>
<keyword evidence="2" id="KW-1185">Reference proteome</keyword>
<proteinExistence type="predicted"/>
<name>A0A423TZX5_PENVA</name>
<dbReference type="AlphaFoldDB" id="A0A423TZX5"/>
<reference evidence="1 2" key="2">
    <citation type="submission" date="2019-01" db="EMBL/GenBank/DDBJ databases">
        <title>The decoding of complex shrimp genome reveals the adaptation for benthos swimmer, frequently molting mechanism and breeding impact on genome.</title>
        <authorList>
            <person name="Sun Y."/>
            <person name="Gao Y."/>
            <person name="Yu Y."/>
        </authorList>
    </citation>
    <scope>NUCLEOTIDE SEQUENCE [LARGE SCALE GENOMIC DNA]</scope>
    <source>
        <tissue evidence="1">Muscle</tissue>
    </source>
</reference>